<evidence type="ECO:0000256" key="1">
    <source>
        <dbReference type="SAM" id="MobiDB-lite"/>
    </source>
</evidence>
<comment type="caution">
    <text evidence="2">The sequence shown here is derived from an EMBL/GenBank/DDBJ whole genome shotgun (WGS) entry which is preliminary data.</text>
</comment>
<dbReference type="EMBL" id="MGGF01000002">
    <property type="protein sequence ID" value="OGM22437.1"/>
    <property type="molecule type" value="Genomic_DNA"/>
</dbReference>
<name>A0A1F7Y536_9BACT</name>
<evidence type="ECO:0000313" key="3">
    <source>
        <dbReference type="Proteomes" id="UP000178750"/>
    </source>
</evidence>
<organism evidence="2 3">
    <name type="scientific">Candidatus Woesebacteria bacterium RIFCSPHIGHO2_01_FULL_38_9b</name>
    <dbReference type="NCBI Taxonomy" id="1802493"/>
    <lineage>
        <taxon>Bacteria</taxon>
        <taxon>Candidatus Woeseibacteriota</taxon>
    </lineage>
</organism>
<feature type="region of interest" description="Disordered" evidence="1">
    <location>
        <begin position="1"/>
        <end position="25"/>
    </location>
</feature>
<proteinExistence type="predicted"/>
<dbReference type="Proteomes" id="UP000178750">
    <property type="component" value="Unassembled WGS sequence"/>
</dbReference>
<dbReference type="AlphaFoldDB" id="A0A1F7Y536"/>
<sequence length="76" mass="8537">MTLENTIVSEPVKVENKPPTKRPSVRSVDTLRKQMLSALGDTETIITEENMLFPPIHKNPTSLSSITQLTADPWDF</sequence>
<reference evidence="2 3" key="1">
    <citation type="journal article" date="2016" name="Nat. Commun.">
        <title>Thousands of microbial genomes shed light on interconnected biogeochemical processes in an aquifer system.</title>
        <authorList>
            <person name="Anantharaman K."/>
            <person name="Brown C.T."/>
            <person name="Hug L.A."/>
            <person name="Sharon I."/>
            <person name="Castelle C.J."/>
            <person name="Probst A.J."/>
            <person name="Thomas B.C."/>
            <person name="Singh A."/>
            <person name="Wilkins M.J."/>
            <person name="Karaoz U."/>
            <person name="Brodie E.L."/>
            <person name="Williams K.H."/>
            <person name="Hubbard S.S."/>
            <person name="Banfield J.F."/>
        </authorList>
    </citation>
    <scope>NUCLEOTIDE SEQUENCE [LARGE SCALE GENOMIC DNA]</scope>
</reference>
<protein>
    <submittedName>
        <fullName evidence="2">Uncharacterized protein</fullName>
    </submittedName>
</protein>
<accession>A0A1F7Y536</accession>
<evidence type="ECO:0000313" key="2">
    <source>
        <dbReference type="EMBL" id="OGM22437.1"/>
    </source>
</evidence>
<gene>
    <name evidence="2" type="ORF">A2863_03860</name>
</gene>